<reference evidence="2 3" key="1">
    <citation type="submission" date="2019-03" db="EMBL/GenBank/DDBJ databases">
        <title>First draft genome of Liparis tanakae, snailfish: a comprehensive survey of snailfish specific genes.</title>
        <authorList>
            <person name="Kim W."/>
            <person name="Song I."/>
            <person name="Jeong J.-H."/>
            <person name="Kim D."/>
            <person name="Kim S."/>
            <person name="Ryu S."/>
            <person name="Song J.Y."/>
            <person name="Lee S.K."/>
        </authorList>
    </citation>
    <scope>NUCLEOTIDE SEQUENCE [LARGE SCALE GENOMIC DNA]</scope>
    <source>
        <tissue evidence="2">Muscle</tissue>
    </source>
</reference>
<feature type="compositionally biased region" description="Basic and acidic residues" evidence="1">
    <location>
        <begin position="65"/>
        <end position="77"/>
    </location>
</feature>
<name>A0A4Z2EXS0_9TELE</name>
<dbReference type="EMBL" id="SRLO01002251">
    <property type="protein sequence ID" value="TNN33410.1"/>
    <property type="molecule type" value="Genomic_DNA"/>
</dbReference>
<proteinExistence type="predicted"/>
<organism evidence="2 3">
    <name type="scientific">Liparis tanakae</name>
    <name type="common">Tanaka's snailfish</name>
    <dbReference type="NCBI Taxonomy" id="230148"/>
    <lineage>
        <taxon>Eukaryota</taxon>
        <taxon>Metazoa</taxon>
        <taxon>Chordata</taxon>
        <taxon>Craniata</taxon>
        <taxon>Vertebrata</taxon>
        <taxon>Euteleostomi</taxon>
        <taxon>Actinopterygii</taxon>
        <taxon>Neopterygii</taxon>
        <taxon>Teleostei</taxon>
        <taxon>Neoteleostei</taxon>
        <taxon>Acanthomorphata</taxon>
        <taxon>Eupercaria</taxon>
        <taxon>Perciformes</taxon>
        <taxon>Cottioidei</taxon>
        <taxon>Cottales</taxon>
        <taxon>Liparidae</taxon>
        <taxon>Liparis</taxon>
    </lineage>
</organism>
<protein>
    <submittedName>
        <fullName evidence="2">Uncharacterized protein</fullName>
    </submittedName>
</protein>
<evidence type="ECO:0000256" key="1">
    <source>
        <dbReference type="SAM" id="MobiDB-lite"/>
    </source>
</evidence>
<evidence type="ECO:0000313" key="3">
    <source>
        <dbReference type="Proteomes" id="UP000314294"/>
    </source>
</evidence>
<evidence type="ECO:0000313" key="2">
    <source>
        <dbReference type="EMBL" id="TNN33410.1"/>
    </source>
</evidence>
<dbReference type="Proteomes" id="UP000314294">
    <property type="component" value="Unassembled WGS sequence"/>
</dbReference>
<accession>A0A4Z2EXS0</accession>
<sequence>MCTCGADAIGAPYPLFDSAEVPIIGRSVHDLTLSHVGAQTIGTLHRRRAEASLVSTPSARCHRGGTREEGRMRPERAERDVRLVYSRGEITRQQPEIPQCNGSNNGSKTTLKIIHGDKQKSEATQPAEIRVGVDVLRVRYVPTGPLTVE</sequence>
<comment type="caution">
    <text evidence="2">The sequence shown here is derived from an EMBL/GenBank/DDBJ whole genome shotgun (WGS) entry which is preliminary data.</text>
</comment>
<dbReference type="AlphaFoldDB" id="A0A4Z2EXS0"/>
<feature type="region of interest" description="Disordered" evidence="1">
    <location>
        <begin position="48"/>
        <end position="77"/>
    </location>
</feature>
<keyword evidence="3" id="KW-1185">Reference proteome</keyword>
<gene>
    <name evidence="2" type="ORF">EYF80_056424</name>
</gene>